<evidence type="ECO:0000313" key="1">
    <source>
        <dbReference type="EMBL" id="PKK55711.1"/>
    </source>
</evidence>
<evidence type="ECO:0000313" key="2">
    <source>
        <dbReference type="Proteomes" id="UP000233469"/>
    </source>
</evidence>
<name>A0A2N1M238_9GLOM</name>
<comment type="caution">
    <text evidence="1">The sequence shown here is derived from an EMBL/GenBank/DDBJ whole genome shotgun (WGS) entry which is preliminary data.</text>
</comment>
<protein>
    <submittedName>
        <fullName evidence="1">Uncharacterized protein</fullName>
    </submittedName>
</protein>
<dbReference type="VEuPathDB" id="FungiDB:FUN_015808"/>
<sequence>MTDNEILEYDTNAFFLITDDNTNLTEINLINNNYNVTLINNDIPPDNTNKIALTSSKSITKHMSKQDPTYLFIIKLIS</sequence>
<organism evidence="1 2">
    <name type="scientific">Rhizophagus irregularis</name>
    <dbReference type="NCBI Taxonomy" id="588596"/>
    <lineage>
        <taxon>Eukaryota</taxon>
        <taxon>Fungi</taxon>
        <taxon>Fungi incertae sedis</taxon>
        <taxon>Mucoromycota</taxon>
        <taxon>Glomeromycotina</taxon>
        <taxon>Glomeromycetes</taxon>
        <taxon>Glomerales</taxon>
        <taxon>Glomeraceae</taxon>
        <taxon>Rhizophagus</taxon>
    </lineage>
</organism>
<reference evidence="1 2" key="1">
    <citation type="submission" date="2016-04" db="EMBL/GenBank/DDBJ databases">
        <title>Genome analyses suggest a sexual origin of heterokaryosis in a supposedly ancient asexual fungus.</title>
        <authorList>
            <person name="Ropars J."/>
            <person name="Sedzielewska K."/>
            <person name="Noel J."/>
            <person name="Charron P."/>
            <person name="Farinelli L."/>
            <person name="Marton T."/>
            <person name="Kruger M."/>
            <person name="Pelin A."/>
            <person name="Brachmann A."/>
            <person name="Corradi N."/>
        </authorList>
    </citation>
    <scope>NUCLEOTIDE SEQUENCE [LARGE SCALE GENOMIC DNA]</scope>
    <source>
        <strain evidence="1 2">C2</strain>
    </source>
</reference>
<gene>
    <name evidence="1" type="ORF">RhiirC2_801696</name>
</gene>
<accession>A0A2N1M238</accession>
<dbReference type="Proteomes" id="UP000233469">
    <property type="component" value="Unassembled WGS sequence"/>
</dbReference>
<reference evidence="1 2" key="2">
    <citation type="submission" date="2017-10" db="EMBL/GenBank/DDBJ databases">
        <title>Extensive intraspecific genome diversity in a model arbuscular mycorrhizal fungus.</title>
        <authorList>
            <person name="Chen E.C.H."/>
            <person name="Morin E."/>
            <person name="Baudet D."/>
            <person name="Noel J."/>
            <person name="Ndikumana S."/>
            <person name="Charron P."/>
            <person name="St-Onge C."/>
            <person name="Giorgi J."/>
            <person name="Grigoriev I.V."/>
            <person name="Roux C."/>
            <person name="Martin F.M."/>
            <person name="Corradi N."/>
        </authorList>
    </citation>
    <scope>NUCLEOTIDE SEQUENCE [LARGE SCALE GENOMIC DNA]</scope>
    <source>
        <strain evidence="1 2">C2</strain>
    </source>
</reference>
<dbReference type="VEuPathDB" id="FungiDB:RhiirA1_542620"/>
<dbReference type="VEuPathDB" id="FungiDB:RhiirFUN_014165"/>
<dbReference type="EMBL" id="LLXL01006996">
    <property type="protein sequence ID" value="PKK55711.1"/>
    <property type="molecule type" value="Genomic_DNA"/>
</dbReference>
<dbReference type="AlphaFoldDB" id="A0A2N1M238"/>
<proteinExistence type="predicted"/>